<gene>
    <name evidence="1" type="ORF">BJX66DRAFT_331799</name>
</gene>
<organism evidence="1 2">
    <name type="scientific">Aspergillus keveii</name>
    <dbReference type="NCBI Taxonomy" id="714993"/>
    <lineage>
        <taxon>Eukaryota</taxon>
        <taxon>Fungi</taxon>
        <taxon>Dikarya</taxon>
        <taxon>Ascomycota</taxon>
        <taxon>Pezizomycotina</taxon>
        <taxon>Eurotiomycetes</taxon>
        <taxon>Eurotiomycetidae</taxon>
        <taxon>Eurotiales</taxon>
        <taxon>Aspergillaceae</taxon>
        <taxon>Aspergillus</taxon>
        <taxon>Aspergillus subgen. Nidulantes</taxon>
    </lineage>
</organism>
<sequence length="70" mass="7670">MTTADEAHAIAPANPTKLESMITINEISDSKSSQNVELGNNMLEQQPYTGLLLNGVHTTESPFLKEILRD</sequence>
<proteinExistence type="predicted"/>
<accession>A0ABR4GP58</accession>
<keyword evidence="2" id="KW-1185">Reference proteome</keyword>
<dbReference type="Proteomes" id="UP001610563">
    <property type="component" value="Unassembled WGS sequence"/>
</dbReference>
<dbReference type="EMBL" id="JBFTWV010000002">
    <property type="protein sequence ID" value="KAL2800858.1"/>
    <property type="molecule type" value="Genomic_DNA"/>
</dbReference>
<protein>
    <submittedName>
        <fullName evidence="1">Uncharacterized protein</fullName>
    </submittedName>
</protein>
<reference evidence="1 2" key="1">
    <citation type="submission" date="2024-07" db="EMBL/GenBank/DDBJ databases">
        <title>Section-level genome sequencing and comparative genomics of Aspergillus sections Usti and Cavernicolus.</title>
        <authorList>
            <consortium name="Lawrence Berkeley National Laboratory"/>
            <person name="Nybo J.L."/>
            <person name="Vesth T.C."/>
            <person name="Theobald S."/>
            <person name="Frisvad J.C."/>
            <person name="Larsen T.O."/>
            <person name="Kjaerboelling I."/>
            <person name="Rothschild-Mancinelli K."/>
            <person name="Lyhne E.K."/>
            <person name="Kogle M.E."/>
            <person name="Barry K."/>
            <person name="Clum A."/>
            <person name="Na H."/>
            <person name="Ledsgaard L."/>
            <person name="Lin J."/>
            <person name="Lipzen A."/>
            <person name="Kuo A."/>
            <person name="Riley R."/>
            <person name="Mondo S."/>
            <person name="Labutti K."/>
            <person name="Haridas S."/>
            <person name="Pangalinan J."/>
            <person name="Salamov A.A."/>
            <person name="Simmons B.A."/>
            <person name="Magnuson J.K."/>
            <person name="Chen J."/>
            <person name="Drula E."/>
            <person name="Henrissat B."/>
            <person name="Wiebenga A."/>
            <person name="Lubbers R.J."/>
            <person name="Gomes A.C."/>
            <person name="Makela M.R."/>
            <person name="Stajich J."/>
            <person name="Grigoriev I.V."/>
            <person name="Mortensen U.H."/>
            <person name="De Vries R.P."/>
            <person name="Baker S.E."/>
            <person name="Andersen M.R."/>
        </authorList>
    </citation>
    <scope>NUCLEOTIDE SEQUENCE [LARGE SCALE GENOMIC DNA]</scope>
    <source>
        <strain evidence="1 2">CBS 209.92</strain>
    </source>
</reference>
<name>A0ABR4GP58_9EURO</name>
<evidence type="ECO:0000313" key="1">
    <source>
        <dbReference type="EMBL" id="KAL2800858.1"/>
    </source>
</evidence>
<comment type="caution">
    <text evidence="1">The sequence shown here is derived from an EMBL/GenBank/DDBJ whole genome shotgun (WGS) entry which is preliminary data.</text>
</comment>
<evidence type="ECO:0000313" key="2">
    <source>
        <dbReference type="Proteomes" id="UP001610563"/>
    </source>
</evidence>